<dbReference type="GO" id="GO:0005783">
    <property type="term" value="C:endoplasmic reticulum"/>
    <property type="evidence" value="ECO:0007669"/>
    <property type="project" value="TreeGrafter"/>
</dbReference>
<dbReference type="PANTHER" id="PTHR43899">
    <property type="entry name" value="RH59310P"/>
    <property type="match status" value="1"/>
</dbReference>
<dbReference type="Pfam" id="PF00106">
    <property type="entry name" value="adh_short"/>
    <property type="match status" value="1"/>
</dbReference>
<dbReference type="InterPro" id="IPR036291">
    <property type="entry name" value="NAD(P)-bd_dom_sf"/>
</dbReference>
<accession>A0AAN7TQC6</accession>
<feature type="transmembrane region" description="Helical" evidence="5">
    <location>
        <begin position="6"/>
        <end position="34"/>
    </location>
</feature>
<sequence length="307" mass="34367">MSIITIIQSLALSIGLGILLRYIVRYVLFLYAFFIRSPINIKKYGSWVVVTGATDGIGEAYCHEFAKKGLNIVLISRSLDRLKTKASEIENKFKVQTKVISFDFNTTDDSKYQGLFKQLTGIDIGILVNNVGISYDHPMYLEELQPATIESLINLNVRAATVLSKFLLTSMVEKKRGVIINLSSVSGITPIPLLTVYSGTKAYIEKFSLALNLEYASKGIFVQCVTPGIVCSKMSKIRRPSLFVPNPTNFARSAVSTIGFDRLTTGYWSHEIQAFFLRSLPSFIVDKLMLDMHLGQRKRALNKKKSQ</sequence>
<dbReference type="Gene3D" id="3.40.50.720">
    <property type="entry name" value="NAD(P)-binding Rossmann-like Domain"/>
    <property type="match status" value="1"/>
</dbReference>
<comment type="caution">
    <text evidence="6">The sequence shown here is derived from an EMBL/GenBank/DDBJ whole genome shotgun (WGS) entry which is preliminary data.</text>
</comment>
<dbReference type="AlphaFoldDB" id="A0AAN7TQC6"/>
<dbReference type="InterPro" id="IPR051019">
    <property type="entry name" value="VLCFA-Steroid_DH"/>
</dbReference>
<dbReference type="Proteomes" id="UP001344447">
    <property type="component" value="Unassembled WGS sequence"/>
</dbReference>
<keyword evidence="5" id="KW-0812">Transmembrane</keyword>
<evidence type="ECO:0000256" key="2">
    <source>
        <dbReference type="ARBA" id="ARBA00022857"/>
    </source>
</evidence>
<evidence type="ECO:0000313" key="6">
    <source>
        <dbReference type="EMBL" id="KAK5577334.1"/>
    </source>
</evidence>
<evidence type="ECO:0000313" key="7">
    <source>
        <dbReference type="Proteomes" id="UP001344447"/>
    </source>
</evidence>
<evidence type="ECO:0008006" key="8">
    <source>
        <dbReference type="Google" id="ProtNLM"/>
    </source>
</evidence>
<keyword evidence="3" id="KW-0560">Oxidoreductase</keyword>
<organism evidence="6 7">
    <name type="scientific">Dictyostelium firmibasis</name>
    <dbReference type="NCBI Taxonomy" id="79012"/>
    <lineage>
        <taxon>Eukaryota</taxon>
        <taxon>Amoebozoa</taxon>
        <taxon>Evosea</taxon>
        <taxon>Eumycetozoa</taxon>
        <taxon>Dictyostelia</taxon>
        <taxon>Dictyosteliales</taxon>
        <taxon>Dictyosteliaceae</taxon>
        <taxon>Dictyostelium</taxon>
    </lineage>
</organism>
<dbReference type="EMBL" id="JAVFKY010000004">
    <property type="protein sequence ID" value="KAK5577334.1"/>
    <property type="molecule type" value="Genomic_DNA"/>
</dbReference>
<dbReference type="CDD" id="cd05356">
    <property type="entry name" value="17beta-HSD1_like_SDR_c"/>
    <property type="match status" value="1"/>
</dbReference>
<comment type="similarity">
    <text evidence="1 4">Belongs to the short-chain dehydrogenases/reductases (SDR) family.</text>
</comment>
<evidence type="ECO:0000256" key="3">
    <source>
        <dbReference type="ARBA" id="ARBA00023002"/>
    </source>
</evidence>
<dbReference type="PIRSF" id="PIRSF000126">
    <property type="entry name" value="11-beta-HSD1"/>
    <property type="match status" value="1"/>
</dbReference>
<dbReference type="PRINTS" id="PR00080">
    <property type="entry name" value="SDRFAMILY"/>
</dbReference>
<gene>
    <name evidence="6" type="ORF">RB653_002275</name>
</gene>
<proteinExistence type="inferred from homology"/>
<name>A0AAN7TQC6_9MYCE</name>
<protein>
    <recommendedName>
        <fullName evidence="8">Steroid dehydrogenase</fullName>
    </recommendedName>
</protein>
<evidence type="ECO:0000256" key="1">
    <source>
        <dbReference type="ARBA" id="ARBA00006484"/>
    </source>
</evidence>
<dbReference type="InterPro" id="IPR002347">
    <property type="entry name" value="SDR_fam"/>
</dbReference>
<dbReference type="FunFam" id="3.40.50.720:FF:000137">
    <property type="entry name" value="Hydroxysteroid (17-beta) dehydrogenase 3"/>
    <property type="match status" value="1"/>
</dbReference>
<keyword evidence="5" id="KW-0472">Membrane</keyword>
<evidence type="ECO:0000256" key="5">
    <source>
        <dbReference type="SAM" id="Phobius"/>
    </source>
</evidence>
<evidence type="ECO:0000256" key="4">
    <source>
        <dbReference type="RuleBase" id="RU000363"/>
    </source>
</evidence>
<dbReference type="PRINTS" id="PR00081">
    <property type="entry name" value="GDHRDH"/>
</dbReference>
<keyword evidence="7" id="KW-1185">Reference proteome</keyword>
<dbReference type="GO" id="GO:0016491">
    <property type="term" value="F:oxidoreductase activity"/>
    <property type="evidence" value="ECO:0007669"/>
    <property type="project" value="UniProtKB-KW"/>
</dbReference>
<keyword evidence="5" id="KW-1133">Transmembrane helix</keyword>
<keyword evidence="2" id="KW-0521">NADP</keyword>
<reference evidence="6 7" key="1">
    <citation type="submission" date="2023-11" db="EMBL/GenBank/DDBJ databases">
        <title>Dfirmibasis_genome.</title>
        <authorList>
            <person name="Edelbroek B."/>
            <person name="Kjellin J."/>
            <person name="Jerlstrom-Hultqvist J."/>
            <person name="Soderbom F."/>
        </authorList>
    </citation>
    <scope>NUCLEOTIDE SEQUENCE [LARGE SCALE GENOMIC DNA]</scope>
    <source>
        <strain evidence="6 7">TNS-C-14</strain>
    </source>
</reference>
<dbReference type="PANTHER" id="PTHR43899:SF13">
    <property type="entry name" value="RH59310P"/>
    <property type="match status" value="1"/>
</dbReference>
<dbReference type="SUPFAM" id="SSF51735">
    <property type="entry name" value="NAD(P)-binding Rossmann-fold domains"/>
    <property type="match status" value="1"/>
</dbReference>